<evidence type="ECO:0000256" key="9">
    <source>
        <dbReference type="SAM" id="Phobius"/>
    </source>
</evidence>
<feature type="transmembrane region" description="Helical" evidence="9">
    <location>
        <begin position="399"/>
        <end position="418"/>
    </location>
</feature>
<evidence type="ECO:0000256" key="4">
    <source>
        <dbReference type="ARBA" id="ARBA00022679"/>
    </source>
</evidence>
<dbReference type="GO" id="GO:0016763">
    <property type="term" value="F:pentosyltransferase activity"/>
    <property type="evidence" value="ECO:0007669"/>
    <property type="project" value="TreeGrafter"/>
</dbReference>
<keyword evidence="3 11" id="KW-0328">Glycosyltransferase</keyword>
<feature type="transmembrane region" description="Helical" evidence="9">
    <location>
        <begin position="639"/>
        <end position="658"/>
    </location>
</feature>
<dbReference type="PANTHER" id="PTHR33908">
    <property type="entry name" value="MANNOSYLTRANSFERASE YKCB-RELATED"/>
    <property type="match status" value="1"/>
</dbReference>
<dbReference type="Proteomes" id="UP001216390">
    <property type="component" value="Chromosome"/>
</dbReference>
<keyword evidence="12" id="KW-1185">Reference proteome</keyword>
<feature type="transmembrane region" description="Helical" evidence="9">
    <location>
        <begin position="519"/>
        <end position="540"/>
    </location>
</feature>
<keyword evidence="7 9" id="KW-0472">Membrane</keyword>
<keyword evidence="2" id="KW-1003">Cell membrane</keyword>
<feature type="transmembrane region" description="Helical" evidence="9">
    <location>
        <begin position="547"/>
        <end position="563"/>
    </location>
</feature>
<keyword evidence="6 9" id="KW-1133">Transmembrane helix</keyword>
<evidence type="ECO:0000256" key="7">
    <source>
        <dbReference type="ARBA" id="ARBA00023136"/>
    </source>
</evidence>
<comment type="subcellular location">
    <subcellularLocation>
        <location evidence="1">Cell membrane</location>
        <topology evidence="1">Multi-pass membrane protein</topology>
    </subcellularLocation>
</comment>
<dbReference type="KEGG" id="ima:PO878_11225"/>
<gene>
    <name evidence="11" type="ORF">PO878_11225</name>
</gene>
<keyword evidence="5 9" id="KW-0812">Transmembrane</keyword>
<feature type="transmembrane region" description="Helical" evidence="9">
    <location>
        <begin position="174"/>
        <end position="199"/>
    </location>
</feature>
<feature type="compositionally biased region" description="Low complexity" evidence="8">
    <location>
        <begin position="1"/>
        <end position="17"/>
    </location>
</feature>
<feature type="transmembrane region" description="Helical" evidence="9">
    <location>
        <begin position="325"/>
        <end position="345"/>
    </location>
</feature>
<feature type="transmembrane region" description="Helical" evidence="9">
    <location>
        <begin position="58"/>
        <end position="77"/>
    </location>
</feature>
<dbReference type="GO" id="GO:0005886">
    <property type="term" value="C:plasma membrane"/>
    <property type="evidence" value="ECO:0007669"/>
    <property type="project" value="UniProtKB-SubCell"/>
</dbReference>
<evidence type="ECO:0000256" key="6">
    <source>
        <dbReference type="ARBA" id="ARBA00022989"/>
    </source>
</evidence>
<dbReference type="RefSeq" id="WP_272734594.1">
    <property type="nucleotide sequence ID" value="NZ_CP116942.1"/>
</dbReference>
<feature type="transmembrane region" description="Helical" evidence="9">
    <location>
        <begin position="842"/>
        <end position="864"/>
    </location>
</feature>
<accession>A0AAE9Y6F0</accession>
<dbReference type="InterPro" id="IPR038731">
    <property type="entry name" value="RgtA/B/C-like"/>
</dbReference>
<feature type="transmembrane region" description="Helical" evidence="9">
    <location>
        <begin position="357"/>
        <end position="379"/>
    </location>
</feature>
<dbReference type="PANTHER" id="PTHR33908:SF11">
    <property type="entry name" value="MEMBRANE PROTEIN"/>
    <property type="match status" value="1"/>
</dbReference>
<feature type="region of interest" description="Disordered" evidence="8">
    <location>
        <begin position="1"/>
        <end position="21"/>
    </location>
</feature>
<dbReference type="Pfam" id="PF13231">
    <property type="entry name" value="PMT_2"/>
    <property type="match status" value="1"/>
</dbReference>
<evidence type="ECO:0000256" key="3">
    <source>
        <dbReference type="ARBA" id="ARBA00022676"/>
    </source>
</evidence>
<dbReference type="EMBL" id="CP116942">
    <property type="protein sequence ID" value="WCO65069.1"/>
    <property type="molecule type" value="Genomic_DNA"/>
</dbReference>
<feature type="transmembrane region" description="Helical" evidence="9">
    <location>
        <begin position="569"/>
        <end position="587"/>
    </location>
</feature>
<evidence type="ECO:0000313" key="12">
    <source>
        <dbReference type="Proteomes" id="UP001216390"/>
    </source>
</evidence>
<dbReference type="GO" id="GO:0009103">
    <property type="term" value="P:lipopolysaccharide biosynthetic process"/>
    <property type="evidence" value="ECO:0007669"/>
    <property type="project" value="UniProtKB-ARBA"/>
</dbReference>
<protein>
    <submittedName>
        <fullName evidence="11">Glycosyltransferase family 39 protein</fullName>
        <ecNumber evidence="11">2.4.-.-</ecNumber>
    </submittedName>
</protein>
<evidence type="ECO:0000313" key="11">
    <source>
        <dbReference type="EMBL" id="WCO65069.1"/>
    </source>
</evidence>
<sequence>MPTAAPSRPAPTASPEAGPEALPARTGPGLVALAAVVAVAVAWAASRSGASATGLGRALGRLDGGIGVLLVGVGALAQRGITDRALAGAPVRPVVDGWRRRLRDTLVPWWLVVTVATFLYPLVGGAVLRPPRPTSLADATAIAAAETAALPTWVDVVRDWLLLAPLTRPVGPELVPPAAAGRLGLGWVVTVVVAVALVLPLWERALRRVPVAADPVRRAVAAGAVLAAGGFVLRLVLAATSEPLGWGAVARTSPPAQLDLLGVGIVLGALVAGARHGTGPLVGAERVVRTAAPRLGGVVALALLAGAAGPDVGTTMVPLGVVDTAVARTGLALVGAAAVLWGLLVDPAAPRRWWSAGAAQVGTVGRALAGGTFLVIPLATELWVTRAGGPPGTQRLGPMVLVTVAGALAGGLAVAALLRLAFGADLRRRLTPLAAGLATITTGALAWRLLTLVSINRTNPSGGDPFYYHHQANMLADRVGYSEPFRWVEQGLAVPSAIHPPLLSTWLALGSGLGARTFLAHKTLTAVLSVLVVVVAALVARRLAGDRAALVTAVLVAVYPNLWVIDGALWPEGVYTTMCGLAVLAAYRWWERPDLRRAALLGAVIAVAALARGEALFLYPLLVAPLFLLRRGVGLGRKVAAGATAGVCGLLLLAPWTVRNVTAFDQVVTLSTNSDEVLYYANCADSYGLEETRPQPPGAPAADPSFLGYWSFNCQQRERARAGMPVTDPDQAALYRECLGDLWTPELEGVVPGEPPGNEADKAKYWRCLGVDYARENVDRLPVVALARIGRELDVYRPDQSLEILSIEGRPEGAARLGRLAWWVLAPVGVVGWLALRRRRVLVYPLVSLGLMVLVTTVYAYGAVRFRTPLELALLIGAGVVGEAVWRRLRPEARIPDAPHRPAGTTP</sequence>
<evidence type="ECO:0000256" key="1">
    <source>
        <dbReference type="ARBA" id="ARBA00004651"/>
    </source>
</evidence>
<evidence type="ECO:0000256" key="2">
    <source>
        <dbReference type="ARBA" id="ARBA00022475"/>
    </source>
</evidence>
<feature type="transmembrane region" description="Helical" evidence="9">
    <location>
        <begin position="219"/>
        <end position="237"/>
    </location>
</feature>
<feature type="transmembrane region" description="Helical" evidence="9">
    <location>
        <begin position="107"/>
        <end position="128"/>
    </location>
</feature>
<feature type="transmembrane region" description="Helical" evidence="9">
    <location>
        <begin position="295"/>
        <end position="313"/>
    </location>
</feature>
<name>A0AAE9Y6F0_9ACTN</name>
<feature type="transmembrane region" description="Helical" evidence="9">
    <location>
        <begin position="257"/>
        <end position="274"/>
    </location>
</feature>
<feature type="transmembrane region" description="Helical" evidence="9">
    <location>
        <begin position="430"/>
        <end position="450"/>
    </location>
</feature>
<organism evidence="11 12">
    <name type="scientific">Iamia majanohamensis</name>
    <dbReference type="NCBI Taxonomy" id="467976"/>
    <lineage>
        <taxon>Bacteria</taxon>
        <taxon>Bacillati</taxon>
        <taxon>Actinomycetota</taxon>
        <taxon>Acidimicrobiia</taxon>
        <taxon>Acidimicrobiales</taxon>
        <taxon>Iamiaceae</taxon>
        <taxon>Iamia</taxon>
    </lineage>
</organism>
<dbReference type="AlphaFoldDB" id="A0AAE9Y6F0"/>
<dbReference type="EC" id="2.4.-.-" evidence="11"/>
<evidence type="ECO:0000256" key="8">
    <source>
        <dbReference type="SAM" id="MobiDB-lite"/>
    </source>
</evidence>
<reference evidence="11" key="1">
    <citation type="submission" date="2023-01" db="EMBL/GenBank/DDBJ databases">
        <title>The diversity of Class Acidimicrobiia in South China Sea sediment environments and the proposal of Iamia marina sp. nov., a novel species of the genus Iamia.</title>
        <authorList>
            <person name="He Y."/>
            <person name="Tian X."/>
        </authorList>
    </citation>
    <scope>NUCLEOTIDE SEQUENCE</scope>
    <source>
        <strain evidence="11">DSM 19957</strain>
    </source>
</reference>
<evidence type="ECO:0000256" key="5">
    <source>
        <dbReference type="ARBA" id="ARBA00022692"/>
    </source>
</evidence>
<feature type="transmembrane region" description="Helical" evidence="9">
    <location>
        <begin position="599"/>
        <end position="619"/>
    </location>
</feature>
<proteinExistence type="predicted"/>
<feature type="domain" description="Glycosyltransferase RgtA/B/C/D-like" evidence="10">
    <location>
        <begin position="499"/>
        <end position="656"/>
    </location>
</feature>
<dbReference type="InterPro" id="IPR050297">
    <property type="entry name" value="LipidA_mod_glycosyltrf_83"/>
</dbReference>
<feature type="transmembrane region" description="Helical" evidence="9">
    <location>
        <begin position="29"/>
        <end position="46"/>
    </location>
</feature>
<keyword evidence="4 11" id="KW-0808">Transferase</keyword>
<evidence type="ECO:0000259" key="10">
    <source>
        <dbReference type="Pfam" id="PF13231"/>
    </source>
</evidence>